<proteinExistence type="predicted"/>
<accession>A0AA40ESS6</accession>
<dbReference type="AlphaFoldDB" id="A0AA40ESS6"/>
<keyword evidence="3" id="KW-1185">Reference proteome</keyword>
<evidence type="ECO:0000313" key="3">
    <source>
        <dbReference type="Proteomes" id="UP001172159"/>
    </source>
</evidence>
<sequence length="206" mass="23804">MSQKSELFLFAGKTESLSVKWEDEEGNKHEFCYSVIPRLSPKDMNPDMNPVKTQAQPSTLACLHCDTHHGDDVICTEPHRDAHLHIDREEMFNKVQQLLREERHLLNPPCGAGQPGFHEDVQNPHEVDFHRYGMVVNPNCQECEEKRRTNQALVPRRIQMIPSFNTWIKSTLAALGLAVMFLVWRFLPQPPPPPSAPSSRWFFLPW</sequence>
<gene>
    <name evidence="2" type="ORF">B0T21DRAFT_429733</name>
</gene>
<comment type="caution">
    <text evidence="2">The sequence shown here is derived from an EMBL/GenBank/DDBJ whole genome shotgun (WGS) entry which is preliminary data.</text>
</comment>
<keyword evidence="1" id="KW-1133">Transmembrane helix</keyword>
<evidence type="ECO:0000256" key="1">
    <source>
        <dbReference type="SAM" id="Phobius"/>
    </source>
</evidence>
<protein>
    <submittedName>
        <fullName evidence="2">Uncharacterized protein</fullName>
    </submittedName>
</protein>
<name>A0AA40ESS6_9PEZI</name>
<dbReference type="Proteomes" id="UP001172159">
    <property type="component" value="Unassembled WGS sequence"/>
</dbReference>
<keyword evidence="1" id="KW-0472">Membrane</keyword>
<feature type="transmembrane region" description="Helical" evidence="1">
    <location>
        <begin position="166"/>
        <end position="187"/>
    </location>
</feature>
<organism evidence="2 3">
    <name type="scientific">Apiosordaria backusii</name>
    <dbReference type="NCBI Taxonomy" id="314023"/>
    <lineage>
        <taxon>Eukaryota</taxon>
        <taxon>Fungi</taxon>
        <taxon>Dikarya</taxon>
        <taxon>Ascomycota</taxon>
        <taxon>Pezizomycotina</taxon>
        <taxon>Sordariomycetes</taxon>
        <taxon>Sordariomycetidae</taxon>
        <taxon>Sordariales</taxon>
        <taxon>Lasiosphaeriaceae</taxon>
        <taxon>Apiosordaria</taxon>
    </lineage>
</organism>
<dbReference type="EMBL" id="JAUKTV010000002">
    <property type="protein sequence ID" value="KAK0744846.1"/>
    <property type="molecule type" value="Genomic_DNA"/>
</dbReference>
<reference evidence="2" key="1">
    <citation type="submission" date="2023-06" db="EMBL/GenBank/DDBJ databases">
        <title>Genome-scale phylogeny and comparative genomics of the fungal order Sordariales.</title>
        <authorList>
            <consortium name="Lawrence Berkeley National Laboratory"/>
            <person name="Hensen N."/>
            <person name="Bonometti L."/>
            <person name="Westerberg I."/>
            <person name="Brannstrom I.O."/>
            <person name="Guillou S."/>
            <person name="Cros-Aarteil S."/>
            <person name="Calhoun S."/>
            <person name="Haridas S."/>
            <person name="Kuo A."/>
            <person name="Mondo S."/>
            <person name="Pangilinan J."/>
            <person name="Riley R."/>
            <person name="Labutti K."/>
            <person name="Andreopoulos B."/>
            <person name="Lipzen A."/>
            <person name="Chen C."/>
            <person name="Yanf M."/>
            <person name="Daum C."/>
            <person name="Ng V."/>
            <person name="Clum A."/>
            <person name="Steindorff A."/>
            <person name="Ohm R."/>
            <person name="Martin F."/>
            <person name="Silar P."/>
            <person name="Natvig D."/>
            <person name="Lalanne C."/>
            <person name="Gautier V."/>
            <person name="Ament-Velasquez S.L."/>
            <person name="Kruys A."/>
            <person name="Hutchinson M.I."/>
            <person name="Powell A.J."/>
            <person name="Barry K."/>
            <person name="Miller A.N."/>
            <person name="Grigoriev I.V."/>
            <person name="Debuchy R."/>
            <person name="Gladieux P."/>
            <person name="Thoren M.H."/>
            <person name="Johannesson H."/>
        </authorList>
    </citation>
    <scope>NUCLEOTIDE SEQUENCE</scope>
    <source>
        <strain evidence="2">CBS 540.89</strain>
    </source>
</reference>
<evidence type="ECO:0000313" key="2">
    <source>
        <dbReference type="EMBL" id="KAK0744846.1"/>
    </source>
</evidence>
<keyword evidence="1" id="KW-0812">Transmembrane</keyword>